<accession>A0A1Y0IT21</accession>
<organism evidence="3 4">
    <name type="scientific">Tumebacillus avium</name>
    <dbReference type="NCBI Taxonomy" id="1903704"/>
    <lineage>
        <taxon>Bacteria</taxon>
        <taxon>Bacillati</taxon>
        <taxon>Bacillota</taxon>
        <taxon>Bacilli</taxon>
        <taxon>Bacillales</taxon>
        <taxon>Alicyclobacillaceae</taxon>
        <taxon>Tumebacillus</taxon>
    </lineage>
</organism>
<evidence type="ECO:0000313" key="4">
    <source>
        <dbReference type="Proteomes" id="UP000195437"/>
    </source>
</evidence>
<dbReference type="PANTHER" id="PTHR46211:SF1">
    <property type="entry name" value="GLYCEROPHOSPHODIESTER PHOSPHODIESTERASE, CYTOPLASMIC"/>
    <property type="match status" value="1"/>
</dbReference>
<dbReference type="PANTHER" id="PTHR46211">
    <property type="entry name" value="GLYCEROPHOSPHORYL DIESTER PHOSPHODIESTERASE"/>
    <property type="match status" value="1"/>
</dbReference>
<feature type="domain" description="GP-PDE" evidence="2">
    <location>
        <begin position="43"/>
        <end position="277"/>
    </location>
</feature>
<dbReference type="EMBL" id="CP021434">
    <property type="protein sequence ID" value="ARU62494.1"/>
    <property type="molecule type" value="Genomic_DNA"/>
</dbReference>
<protein>
    <recommendedName>
        <fullName evidence="2">GP-PDE domain-containing protein</fullName>
    </recommendedName>
</protein>
<feature type="signal peptide" evidence="1">
    <location>
        <begin position="1"/>
        <end position="26"/>
    </location>
</feature>
<dbReference type="SUPFAM" id="SSF51695">
    <property type="entry name" value="PLC-like phosphodiesterases"/>
    <property type="match status" value="1"/>
</dbReference>
<reference evidence="4" key="1">
    <citation type="submission" date="2017-05" db="EMBL/GenBank/DDBJ databases">
        <authorList>
            <person name="Sung H."/>
        </authorList>
    </citation>
    <scope>NUCLEOTIDE SEQUENCE [LARGE SCALE GENOMIC DNA]</scope>
    <source>
        <strain evidence="4">AR23208</strain>
    </source>
</reference>
<name>A0A1Y0IT21_9BACL</name>
<dbReference type="Proteomes" id="UP000195437">
    <property type="component" value="Chromosome"/>
</dbReference>
<dbReference type="GO" id="GO:0006629">
    <property type="term" value="P:lipid metabolic process"/>
    <property type="evidence" value="ECO:0007669"/>
    <property type="project" value="InterPro"/>
</dbReference>
<evidence type="ECO:0000313" key="3">
    <source>
        <dbReference type="EMBL" id="ARU62494.1"/>
    </source>
</evidence>
<dbReference type="InterPro" id="IPR030395">
    <property type="entry name" value="GP_PDE_dom"/>
</dbReference>
<dbReference type="PROSITE" id="PS51704">
    <property type="entry name" value="GP_PDE"/>
    <property type="match status" value="1"/>
</dbReference>
<dbReference type="InterPro" id="IPR017946">
    <property type="entry name" value="PLC-like_Pdiesterase_TIM-brl"/>
</dbReference>
<evidence type="ECO:0000259" key="2">
    <source>
        <dbReference type="PROSITE" id="PS51704"/>
    </source>
</evidence>
<dbReference type="KEGG" id="tum:CBW65_17145"/>
<keyword evidence="4" id="KW-1185">Reference proteome</keyword>
<gene>
    <name evidence="3" type="ORF">CBW65_17145</name>
</gene>
<evidence type="ECO:0000256" key="1">
    <source>
        <dbReference type="SAM" id="SignalP"/>
    </source>
</evidence>
<dbReference type="Gene3D" id="3.20.20.190">
    <property type="entry name" value="Phosphatidylinositol (PI) phosphodiesterase"/>
    <property type="match status" value="1"/>
</dbReference>
<sequence length="277" mass="30375">MKRYRNLAATLMLSSLLAFFASDASAVSLAIPDSSHPSLLTDMPLIAHRGAAMLAPENTIPAFDAAVELQADFLELDIQMSRDGALIVLHDATVDRTTNGTGAVKDLTLDQLRALDAGQKFHPAFRGTKLPTLDEVLTRYGGATGLLLELKVPSRYPGIEQKLSALLQQHRLHHADSKIIVQSFDIRSLQQFHHYAPDVPLAVLVKRGELLKDSQLLRYAAYADYINPKLQLVTPSLVERVHELGMKVAPWTAHAAQDIHHLTEMGVDAVITDTLSP</sequence>
<dbReference type="Pfam" id="PF03009">
    <property type="entry name" value="GDPD"/>
    <property type="match status" value="1"/>
</dbReference>
<keyword evidence="1" id="KW-0732">Signal</keyword>
<dbReference type="AlphaFoldDB" id="A0A1Y0IT21"/>
<feature type="chain" id="PRO_5012033291" description="GP-PDE domain-containing protein" evidence="1">
    <location>
        <begin position="27"/>
        <end position="277"/>
    </location>
</feature>
<proteinExistence type="predicted"/>
<dbReference type="OrthoDB" id="384721at2"/>
<dbReference type="GO" id="GO:0008081">
    <property type="term" value="F:phosphoric diester hydrolase activity"/>
    <property type="evidence" value="ECO:0007669"/>
    <property type="project" value="InterPro"/>
</dbReference>
<dbReference type="RefSeq" id="WP_087457852.1">
    <property type="nucleotide sequence ID" value="NZ_CP021434.1"/>
</dbReference>